<dbReference type="RefSeq" id="WP_078484311.1">
    <property type="nucleotide sequence ID" value="NZ_MPRL01000054.1"/>
</dbReference>
<organism evidence="2 3">
    <name type="scientific">Solemya pervernicosa gill symbiont</name>
    <dbReference type="NCBI Taxonomy" id="642797"/>
    <lineage>
        <taxon>Bacteria</taxon>
        <taxon>Pseudomonadati</taxon>
        <taxon>Pseudomonadota</taxon>
        <taxon>Gammaproteobacteria</taxon>
        <taxon>sulfur-oxidizing symbionts</taxon>
    </lineage>
</organism>
<dbReference type="PANTHER" id="PTHR33525:SF3">
    <property type="entry name" value="RIBONUCLEASE Y"/>
    <property type="match status" value="1"/>
</dbReference>
<evidence type="ECO:0000313" key="3">
    <source>
        <dbReference type="Proteomes" id="UP000191110"/>
    </source>
</evidence>
<evidence type="ECO:0000313" key="2">
    <source>
        <dbReference type="EMBL" id="OOZ39359.1"/>
    </source>
</evidence>
<dbReference type="SUPFAM" id="SSF109604">
    <property type="entry name" value="HD-domain/PDEase-like"/>
    <property type="match status" value="1"/>
</dbReference>
<feature type="domain" description="HDOD" evidence="1">
    <location>
        <begin position="15"/>
        <end position="210"/>
    </location>
</feature>
<dbReference type="InterPro" id="IPR003607">
    <property type="entry name" value="HD/PDEase_dom"/>
</dbReference>
<comment type="caution">
    <text evidence="2">The sequence shown here is derived from an EMBL/GenBank/DDBJ whole genome shotgun (WGS) entry which is preliminary data.</text>
</comment>
<dbReference type="InterPro" id="IPR052340">
    <property type="entry name" value="RNase_Y/CdgJ"/>
</dbReference>
<dbReference type="OrthoDB" id="9770715at2"/>
<dbReference type="Pfam" id="PF08668">
    <property type="entry name" value="HDOD"/>
    <property type="match status" value="1"/>
</dbReference>
<dbReference type="PANTHER" id="PTHR33525">
    <property type="match status" value="1"/>
</dbReference>
<evidence type="ECO:0000259" key="1">
    <source>
        <dbReference type="PROSITE" id="PS51833"/>
    </source>
</evidence>
<accession>A0A1T2L2Q3</accession>
<protein>
    <recommendedName>
        <fullName evidence="1">HDOD domain-containing protein</fullName>
    </recommendedName>
</protein>
<dbReference type="InterPro" id="IPR013976">
    <property type="entry name" value="HDOD"/>
</dbReference>
<dbReference type="Gene3D" id="1.10.3210.10">
    <property type="entry name" value="Hypothetical protein af1432"/>
    <property type="match status" value="1"/>
</dbReference>
<proteinExistence type="predicted"/>
<sequence length="280" mass="31290">MSLDPEELVKRTRQISSLPVIYRRLDEAINDPYSDLMSVANILSEDAALSARLLRVANSAMFSFPAAVDTISRAITIIGTKQLRDLVLATSVIDMFEGVPEEYVNMDSFWRHSIATGISARVVAAYRRESNVERFYVVGLLHDIGRLVMYLQIPVLANEAIQYSMTNGLPLYRAERELIGFDHTDVGHSLLKAWNLPESLQEAVGNHHTPMRSSRYPEDTAVVHFSDIIANAFQMGSSGEHTVPPLDNGAWEKSGIQPSLLPTVVERIESQYQDAVEIFL</sequence>
<dbReference type="PROSITE" id="PS51833">
    <property type="entry name" value="HDOD"/>
    <property type="match status" value="1"/>
</dbReference>
<reference evidence="2 3" key="1">
    <citation type="submission" date="2016-11" db="EMBL/GenBank/DDBJ databases">
        <title>Mixed transmission modes and dynamic genome evolution in an obligate animal-bacterial symbiosis.</title>
        <authorList>
            <person name="Russell S.L."/>
            <person name="Corbett-Detig R.B."/>
            <person name="Cavanaugh C.M."/>
        </authorList>
    </citation>
    <scope>NUCLEOTIDE SEQUENCE [LARGE SCALE GENOMIC DNA]</scope>
    <source>
        <strain evidence="2">Sveles-Q1</strain>
    </source>
</reference>
<dbReference type="CDD" id="cd00077">
    <property type="entry name" value="HDc"/>
    <property type="match status" value="1"/>
</dbReference>
<dbReference type="Proteomes" id="UP000191110">
    <property type="component" value="Unassembled WGS sequence"/>
</dbReference>
<name>A0A1T2L2Q3_9GAMM</name>
<gene>
    <name evidence="2" type="ORF">BOW53_11935</name>
</gene>
<keyword evidence="3" id="KW-1185">Reference proteome</keyword>
<dbReference type="AlphaFoldDB" id="A0A1T2L2Q3"/>
<dbReference type="EMBL" id="MPRL01000054">
    <property type="protein sequence ID" value="OOZ39359.1"/>
    <property type="molecule type" value="Genomic_DNA"/>
</dbReference>